<reference evidence="2 3" key="1">
    <citation type="journal article" date="2019" name="Commun. Biol.">
        <title>The bagworm genome reveals a unique fibroin gene that provides high tensile strength.</title>
        <authorList>
            <person name="Kono N."/>
            <person name="Nakamura H."/>
            <person name="Ohtoshi R."/>
            <person name="Tomita M."/>
            <person name="Numata K."/>
            <person name="Arakawa K."/>
        </authorList>
    </citation>
    <scope>NUCLEOTIDE SEQUENCE [LARGE SCALE GENOMIC DNA]</scope>
</reference>
<evidence type="ECO:0000256" key="1">
    <source>
        <dbReference type="SAM" id="MobiDB-lite"/>
    </source>
</evidence>
<evidence type="ECO:0000313" key="2">
    <source>
        <dbReference type="EMBL" id="GBP12808.1"/>
    </source>
</evidence>
<feature type="region of interest" description="Disordered" evidence="1">
    <location>
        <begin position="44"/>
        <end position="72"/>
    </location>
</feature>
<dbReference type="AlphaFoldDB" id="A0A4C1TH91"/>
<organism evidence="2 3">
    <name type="scientific">Eumeta variegata</name>
    <name type="common">Bagworm moth</name>
    <name type="synonym">Eumeta japonica</name>
    <dbReference type="NCBI Taxonomy" id="151549"/>
    <lineage>
        <taxon>Eukaryota</taxon>
        <taxon>Metazoa</taxon>
        <taxon>Ecdysozoa</taxon>
        <taxon>Arthropoda</taxon>
        <taxon>Hexapoda</taxon>
        <taxon>Insecta</taxon>
        <taxon>Pterygota</taxon>
        <taxon>Neoptera</taxon>
        <taxon>Endopterygota</taxon>
        <taxon>Lepidoptera</taxon>
        <taxon>Glossata</taxon>
        <taxon>Ditrysia</taxon>
        <taxon>Tineoidea</taxon>
        <taxon>Psychidae</taxon>
        <taxon>Oiketicinae</taxon>
        <taxon>Eumeta</taxon>
    </lineage>
</organism>
<proteinExistence type="predicted"/>
<dbReference type="EMBL" id="BGZK01000053">
    <property type="protein sequence ID" value="GBP12808.1"/>
    <property type="molecule type" value="Genomic_DNA"/>
</dbReference>
<feature type="compositionally biased region" description="Polar residues" evidence="1">
    <location>
        <begin position="58"/>
        <end position="72"/>
    </location>
</feature>
<sequence>MKTTASKYGIPRSNFQLYLKQGLCTVQRTQKVVAPKKIKEVEQATSAERDIDNIPAEQPTTNQIPTEQPSIKQNTNAVVDFISPNDMVAPGLSQPKSPIRSVAKETVAITLDSVRPYLKAGSRKLRCPNHPSIGSSVTLMQGLGKILQEMREKPVEYWIKEATPVSEKLKI</sequence>
<accession>A0A4C1TH91</accession>
<gene>
    <name evidence="2" type="ORF">EVAR_6131_1</name>
</gene>
<dbReference type="OrthoDB" id="4327074at2759"/>
<evidence type="ECO:0000313" key="3">
    <source>
        <dbReference type="Proteomes" id="UP000299102"/>
    </source>
</evidence>
<name>A0A4C1TH91_EUMVA</name>
<dbReference type="Proteomes" id="UP000299102">
    <property type="component" value="Unassembled WGS sequence"/>
</dbReference>
<protein>
    <submittedName>
        <fullName evidence="2">Uncharacterized protein</fullName>
    </submittedName>
</protein>
<comment type="caution">
    <text evidence="2">The sequence shown here is derived from an EMBL/GenBank/DDBJ whole genome shotgun (WGS) entry which is preliminary data.</text>
</comment>
<keyword evidence="3" id="KW-1185">Reference proteome</keyword>